<name>A0A835Z3J8_9STRA</name>
<accession>A0A835Z3J8</accession>
<dbReference type="OrthoDB" id="5038142at2759"/>
<proteinExistence type="predicted"/>
<comment type="caution">
    <text evidence="1">The sequence shown here is derived from an EMBL/GenBank/DDBJ whole genome shotgun (WGS) entry which is preliminary data.</text>
</comment>
<dbReference type="EMBL" id="JAFCMP010000168">
    <property type="protein sequence ID" value="KAG5184370.1"/>
    <property type="molecule type" value="Genomic_DNA"/>
</dbReference>
<evidence type="ECO:0000313" key="2">
    <source>
        <dbReference type="Proteomes" id="UP000664859"/>
    </source>
</evidence>
<organism evidence="1 2">
    <name type="scientific">Tribonema minus</name>
    <dbReference type="NCBI Taxonomy" id="303371"/>
    <lineage>
        <taxon>Eukaryota</taxon>
        <taxon>Sar</taxon>
        <taxon>Stramenopiles</taxon>
        <taxon>Ochrophyta</taxon>
        <taxon>PX clade</taxon>
        <taxon>Xanthophyceae</taxon>
        <taxon>Tribonematales</taxon>
        <taxon>Tribonemataceae</taxon>
        <taxon>Tribonema</taxon>
    </lineage>
</organism>
<dbReference type="Gene3D" id="3.90.20.10">
    <property type="match status" value="1"/>
</dbReference>
<protein>
    <submittedName>
        <fullName evidence="1">Uncharacterized protein</fullName>
    </submittedName>
</protein>
<dbReference type="Proteomes" id="UP000664859">
    <property type="component" value="Unassembled WGS sequence"/>
</dbReference>
<keyword evidence="2" id="KW-1185">Reference proteome</keyword>
<gene>
    <name evidence="1" type="ORF">JKP88DRAFT_277146</name>
</gene>
<evidence type="ECO:0000313" key="1">
    <source>
        <dbReference type="EMBL" id="KAG5184370.1"/>
    </source>
</evidence>
<dbReference type="AlphaFoldDB" id="A0A835Z3J8"/>
<reference evidence="1" key="1">
    <citation type="submission" date="2021-02" db="EMBL/GenBank/DDBJ databases">
        <title>First Annotated Genome of the Yellow-green Alga Tribonema minus.</title>
        <authorList>
            <person name="Mahan K.M."/>
        </authorList>
    </citation>
    <scope>NUCLEOTIDE SEQUENCE</scope>
    <source>
        <strain evidence="1">UTEX B ZZ1240</strain>
    </source>
</reference>
<sequence>MGRESLPMLTERTLASGEVRLFSGTMRQQQQQQQQRWLVSAAPGGDGDKDLRTQLQDFMGKLDTLATKESIKVLEQSMDAKFQSMDAKFEGVNSRFKVLEQSMDAKFEGVNSKFKVLEQSLDAKFEGVNSKFKVLEQSLDAKFQVVYHKLRKSDMSVEGIVNRAVIQQLVREGWGVKHVELPVAGKLNDGVIANPHKLSTHAFMEWGGLIAATRIVGGVEHHCLFVTDGEVHVKGHKIDGPPTAKFSDAPLSQRRIRLEQYITEVVSYEEWVNEDARAQGERRQWRRRRQRGRASRGAYAVARGVGALAPAGKSVLGYVHTLNAAPGGAARGGDGVEFLKLEQVVTLPGGSGLQQPIALPASETCCRYDASPYLYSC</sequence>